<reference evidence="1 2" key="1">
    <citation type="submission" date="2019-06" db="EMBL/GenBank/DDBJ databases">
        <title>Draft genomes of female and male turbot (Scophthalmus maximus).</title>
        <authorList>
            <person name="Xu H."/>
            <person name="Xu X.-W."/>
            <person name="Shao C."/>
            <person name="Chen S."/>
        </authorList>
    </citation>
    <scope>NUCLEOTIDE SEQUENCE [LARGE SCALE GENOMIC DNA]</scope>
    <source>
        <strain evidence="1">Ysfricsl-2016a</strain>
        <tissue evidence="1">Blood</tissue>
    </source>
</reference>
<proteinExistence type="predicted"/>
<evidence type="ECO:0000313" key="2">
    <source>
        <dbReference type="Proteomes" id="UP000438429"/>
    </source>
</evidence>
<name>A0A6A4RSX9_SCOMX</name>
<dbReference type="AlphaFoldDB" id="A0A6A4RSX9"/>
<sequence length="82" mass="9295">MFRSLSGSVRFRIHEFFHLTYPDYRHGGSTDILIHTAELSPGRIGNNKTLRVCPSRAICCHDGGFPGPLVRRQLYAADTLRH</sequence>
<organism evidence="1 2">
    <name type="scientific">Scophthalmus maximus</name>
    <name type="common">Turbot</name>
    <name type="synonym">Psetta maxima</name>
    <dbReference type="NCBI Taxonomy" id="52904"/>
    <lineage>
        <taxon>Eukaryota</taxon>
        <taxon>Metazoa</taxon>
        <taxon>Chordata</taxon>
        <taxon>Craniata</taxon>
        <taxon>Vertebrata</taxon>
        <taxon>Euteleostomi</taxon>
        <taxon>Actinopterygii</taxon>
        <taxon>Neopterygii</taxon>
        <taxon>Teleostei</taxon>
        <taxon>Neoteleostei</taxon>
        <taxon>Acanthomorphata</taxon>
        <taxon>Carangaria</taxon>
        <taxon>Pleuronectiformes</taxon>
        <taxon>Pleuronectoidei</taxon>
        <taxon>Scophthalmidae</taxon>
        <taxon>Scophthalmus</taxon>
    </lineage>
</organism>
<dbReference type="EMBL" id="VEVO01000020">
    <property type="protein sequence ID" value="KAF0025776.1"/>
    <property type="molecule type" value="Genomic_DNA"/>
</dbReference>
<evidence type="ECO:0000313" key="1">
    <source>
        <dbReference type="EMBL" id="KAF0025776.1"/>
    </source>
</evidence>
<dbReference type="Proteomes" id="UP000438429">
    <property type="component" value="Unassembled WGS sequence"/>
</dbReference>
<gene>
    <name evidence="1" type="ORF">F2P81_022657</name>
</gene>
<comment type="caution">
    <text evidence="1">The sequence shown here is derived from an EMBL/GenBank/DDBJ whole genome shotgun (WGS) entry which is preliminary data.</text>
</comment>
<protein>
    <submittedName>
        <fullName evidence="1">Uncharacterized protein</fullName>
    </submittedName>
</protein>
<accession>A0A6A4RSX9</accession>